<sequence>MKNYTLTKEALIRVAKTFIQALIAFLVVALPTIDFTQEKSALKAALLGVLASAVAAGLSAVMNIEQKGGSNGMKFSAWVKKFIGKKTNYDGVYGVQCVDLIDCYIHECLGLNKGFWGNAKYWWTNRKSSAWLKKNFVFITPTYKNGELKKGDIGIRTSGTYGHIFVIAEPTKNGKVKYYDQNATGNGDKMTLREKAYNSSTVNGILRPKDQTNLKEAKIYKNVKANGGLFAYKALADKEAYTIISNGAKVELVTASAGTKKIKGKKYTMSKVKYGSATYYVAKAYLK</sequence>
<dbReference type="GO" id="GO:0001897">
    <property type="term" value="P:symbiont-mediated cytolysis of host cell"/>
    <property type="evidence" value="ECO:0007669"/>
    <property type="project" value="UniProtKB-ARBA"/>
</dbReference>
<keyword evidence="1" id="KW-0929">Antimicrobial</keyword>
<name>A0A8S5MP25_9CAUD</name>
<protein>
    <submittedName>
        <fullName evidence="4">CHAP domain protein</fullName>
    </submittedName>
</protein>
<dbReference type="Gene3D" id="3.90.1720.10">
    <property type="entry name" value="endopeptidase domain like (from Nostoc punctiforme)"/>
    <property type="match status" value="1"/>
</dbReference>
<proteinExistence type="predicted"/>
<feature type="transmembrane region" description="Helical" evidence="2">
    <location>
        <begin position="12"/>
        <end position="33"/>
    </location>
</feature>
<reference evidence="4" key="1">
    <citation type="journal article" date="2021" name="Proc. Natl. Acad. Sci. U.S.A.">
        <title>A Catalog of Tens of Thousands of Viruses from Human Metagenomes Reveals Hidden Associations with Chronic Diseases.</title>
        <authorList>
            <person name="Tisza M.J."/>
            <person name="Buck C.B."/>
        </authorList>
    </citation>
    <scope>NUCLEOTIDE SEQUENCE</scope>
    <source>
        <strain evidence="4">CtLR131</strain>
    </source>
</reference>
<evidence type="ECO:0000313" key="4">
    <source>
        <dbReference type="EMBL" id="DAD83964.1"/>
    </source>
</evidence>
<dbReference type="SUPFAM" id="SSF54001">
    <property type="entry name" value="Cysteine proteinases"/>
    <property type="match status" value="1"/>
</dbReference>
<evidence type="ECO:0000256" key="1">
    <source>
        <dbReference type="ARBA" id="ARBA00022529"/>
    </source>
</evidence>
<keyword evidence="2" id="KW-0812">Transmembrane</keyword>
<dbReference type="EMBL" id="BK014949">
    <property type="protein sequence ID" value="DAD83964.1"/>
    <property type="molecule type" value="Genomic_DNA"/>
</dbReference>
<accession>A0A8S5MP25</accession>
<keyword evidence="2" id="KW-1133">Transmembrane helix</keyword>
<keyword evidence="2" id="KW-0472">Membrane</keyword>
<dbReference type="Pfam" id="PF05257">
    <property type="entry name" value="CHAP"/>
    <property type="match status" value="1"/>
</dbReference>
<feature type="domain" description="Peptidase C51" evidence="3">
    <location>
        <begin position="72"/>
        <end position="209"/>
    </location>
</feature>
<feature type="transmembrane region" description="Helical" evidence="2">
    <location>
        <begin position="45"/>
        <end position="64"/>
    </location>
</feature>
<dbReference type="InterPro" id="IPR007921">
    <property type="entry name" value="CHAP_dom"/>
</dbReference>
<dbReference type="PROSITE" id="PS50911">
    <property type="entry name" value="CHAP"/>
    <property type="match status" value="1"/>
</dbReference>
<evidence type="ECO:0000259" key="3">
    <source>
        <dbReference type="PROSITE" id="PS50911"/>
    </source>
</evidence>
<evidence type="ECO:0000256" key="2">
    <source>
        <dbReference type="SAM" id="Phobius"/>
    </source>
</evidence>
<dbReference type="InterPro" id="IPR038765">
    <property type="entry name" value="Papain-like_cys_pep_sf"/>
</dbReference>
<organism evidence="4">
    <name type="scientific">Siphoviridae sp. ctLR131</name>
    <dbReference type="NCBI Taxonomy" id="2826250"/>
    <lineage>
        <taxon>Viruses</taxon>
        <taxon>Duplodnaviria</taxon>
        <taxon>Heunggongvirae</taxon>
        <taxon>Uroviricota</taxon>
        <taxon>Caudoviricetes</taxon>
    </lineage>
</organism>